<keyword evidence="3" id="KW-1185">Reference proteome</keyword>
<evidence type="ECO:0000313" key="3">
    <source>
        <dbReference type="Proteomes" id="UP000026915"/>
    </source>
</evidence>
<evidence type="ECO:0000313" key="2">
    <source>
        <dbReference type="EMBL" id="EOY23120.1"/>
    </source>
</evidence>
<feature type="compositionally biased region" description="Basic and acidic residues" evidence="1">
    <location>
        <begin position="1"/>
        <end position="10"/>
    </location>
</feature>
<dbReference type="EMBL" id="CM001881">
    <property type="protein sequence ID" value="EOY23120.1"/>
    <property type="molecule type" value="Genomic_DNA"/>
</dbReference>
<evidence type="ECO:0000256" key="1">
    <source>
        <dbReference type="SAM" id="MobiDB-lite"/>
    </source>
</evidence>
<feature type="region of interest" description="Disordered" evidence="1">
    <location>
        <begin position="1"/>
        <end position="37"/>
    </location>
</feature>
<reference evidence="2 3" key="1">
    <citation type="journal article" date="2013" name="Genome Biol.">
        <title>The genome sequence of the most widely cultivated cacao type and its use to identify candidate genes regulating pod color.</title>
        <authorList>
            <person name="Motamayor J.C."/>
            <person name="Mockaitis K."/>
            <person name="Schmutz J."/>
            <person name="Haiminen N."/>
            <person name="Iii D.L."/>
            <person name="Cornejo O."/>
            <person name="Findley S.D."/>
            <person name="Zheng P."/>
            <person name="Utro F."/>
            <person name="Royaert S."/>
            <person name="Saski C."/>
            <person name="Jenkins J."/>
            <person name="Podicheti R."/>
            <person name="Zhao M."/>
            <person name="Scheffler B.E."/>
            <person name="Stack J.C."/>
            <person name="Feltus F.A."/>
            <person name="Mustiga G.M."/>
            <person name="Amores F."/>
            <person name="Phillips W."/>
            <person name="Marelli J.P."/>
            <person name="May G.D."/>
            <person name="Shapiro H."/>
            <person name="Ma J."/>
            <person name="Bustamante C.D."/>
            <person name="Schnell R.J."/>
            <person name="Main D."/>
            <person name="Gilbert D."/>
            <person name="Parida L."/>
            <person name="Kuhn D.N."/>
        </authorList>
    </citation>
    <scope>NUCLEOTIDE SEQUENCE [LARGE SCALE GENOMIC DNA]</scope>
    <source>
        <strain evidence="3">cv. Matina 1-6</strain>
    </source>
</reference>
<proteinExistence type="predicted"/>
<dbReference type="AlphaFoldDB" id="A0A061FZY5"/>
<name>A0A061FZY5_THECC</name>
<protein>
    <submittedName>
        <fullName evidence="2">Uncharacterized protein</fullName>
    </submittedName>
</protein>
<dbReference type="Gramene" id="EOY23120">
    <property type="protein sequence ID" value="EOY23120"/>
    <property type="gene ID" value="TCM_015112"/>
</dbReference>
<sequence length="103" mass="11395">MNYDCHRSRAESGLQVTRSTTVSTLSSPSQQNLPTTGKKKLQLVLDKNHESTGVHVHQQHTYKLHHAVAINLVSSTSFDVVVVDCHFIPDSLHESFDTANPTS</sequence>
<accession>A0A061FZY5</accession>
<organism evidence="2 3">
    <name type="scientific">Theobroma cacao</name>
    <name type="common">Cacao</name>
    <name type="synonym">Cocoa</name>
    <dbReference type="NCBI Taxonomy" id="3641"/>
    <lineage>
        <taxon>Eukaryota</taxon>
        <taxon>Viridiplantae</taxon>
        <taxon>Streptophyta</taxon>
        <taxon>Embryophyta</taxon>
        <taxon>Tracheophyta</taxon>
        <taxon>Spermatophyta</taxon>
        <taxon>Magnoliopsida</taxon>
        <taxon>eudicotyledons</taxon>
        <taxon>Gunneridae</taxon>
        <taxon>Pentapetalae</taxon>
        <taxon>rosids</taxon>
        <taxon>malvids</taxon>
        <taxon>Malvales</taxon>
        <taxon>Malvaceae</taxon>
        <taxon>Byttnerioideae</taxon>
        <taxon>Theobroma</taxon>
    </lineage>
</organism>
<dbReference type="InParanoid" id="A0A061FZY5"/>
<feature type="compositionally biased region" description="Low complexity" evidence="1">
    <location>
        <begin position="17"/>
        <end position="29"/>
    </location>
</feature>
<dbReference type="HOGENOM" id="CLU_2268698_0_0_1"/>
<dbReference type="Proteomes" id="UP000026915">
    <property type="component" value="Chromosome 3"/>
</dbReference>
<gene>
    <name evidence="2" type="ORF">TCM_015112</name>
</gene>